<protein>
    <recommendedName>
        <fullName evidence="4 12">Heme exporter protein D</fullName>
    </recommendedName>
</protein>
<keyword evidence="8 12" id="KW-0812">Transmembrane</keyword>
<evidence type="ECO:0000256" key="9">
    <source>
        <dbReference type="ARBA" id="ARBA00022748"/>
    </source>
</evidence>
<proteinExistence type="inferred from homology"/>
<comment type="similarity">
    <text evidence="3 12">Belongs to the CcmD/CycX/HelD family.</text>
</comment>
<evidence type="ECO:0000256" key="1">
    <source>
        <dbReference type="ARBA" id="ARBA00002442"/>
    </source>
</evidence>
<evidence type="ECO:0000256" key="7">
    <source>
        <dbReference type="ARBA" id="ARBA00022519"/>
    </source>
</evidence>
<gene>
    <name evidence="13" type="ORF">SAMN05216212_2066</name>
</gene>
<dbReference type="PANTHER" id="PTHR37531:SF1">
    <property type="entry name" value="HEME EXPORTER PROTEIN D"/>
    <property type="match status" value="1"/>
</dbReference>
<evidence type="ECO:0000256" key="6">
    <source>
        <dbReference type="ARBA" id="ARBA00022475"/>
    </source>
</evidence>
<evidence type="ECO:0000256" key="4">
    <source>
        <dbReference type="ARBA" id="ARBA00016461"/>
    </source>
</evidence>
<dbReference type="Proteomes" id="UP000199305">
    <property type="component" value="Unassembled WGS sequence"/>
</dbReference>
<evidence type="ECO:0000256" key="5">
    <source>
        <dbReference type="ARBA" id="ARBA00022448"/>
    </source>
</evidence>
<dbReference type="GO" id="GO:0015886">
    <property type="term" value="P:heme transport"/>
    <property type="evidence" value="ECO:0007669"/>
    <property type="project" value="InterPro"/>
</dbReference>
<evidence type="ECO:0000256" key="10">
    <source>
        <dbReference type="ARBA" id="ARBA00022989"/>
    </source>
</evidence>
<evidence type="ECO:0000256" key="3">
    <source>
        <dbReference type="ARBA" id="ARBA00008741"/>
    </source>
</evidence>
<name>A0A1G9AL27_9GAMM</name>
<keyword evidence="7 12" id="KW-0997">Cell inner membrane</keyword>
<dbReference type="RefSeq" id="WP_091512997.1">
    <property type="nucleotide sequence ID" value="NZ_FNFH01000003.1"/>
</dbReference>
<dbReference type="InterPro" id="IPR052075">
    <property type="entry name" value="Heme_exporter_D"/>
</dbReference>
<feature type="transmembrane region" description="Helical" evidence="12">
    <location>
        <begin position="20"/>
        <end position="41"/>
    </location>
</feature>
<evidence type="ECO:0000256" key="8">
    <source>
        <dbReference type="ARBA" id="ARBA00022692"/>
    </source>
</evidence>
<dbReference type="GO" id="GO:0017004">
    <property type="term" value="P:cytochrome complex assembly"/>
    <property type="evidence" value="ECO:0007669"/>
    <property type="project" value="UniProtKB-KW"/>
</dbReference>
<dbReference type="InterPro" id="IPR007078">
    <property type="entry name" value="Haem_export_protD_CcmD"/>
</dbReference>
<dbReference type="PANTHER" id="PTHR37531">
    <property type="entry name" value="HEME EXPORTER PROTEIN D"/>
    <property type="match status" value="1"/>
</dbReference>
<keyword evidence="6 12" id="KW-1003">Cell membrane</keyword>
<keyword evidence="10 12" id="KW-1133">Transmembrane helix</keyword>
<keyword evidence="11 12" id="KW-0472">Membrane</keyword>
<accession>A0A1G9AL27</accession>
<evidence type="ECO:0000256" key="12">
    <source>
        <dbReference type="RuleBase" id="RU363101"/>
    </source>
</evidence>
<comment type="function">
    <text evidence="1 12">Required for the export of heme to the periplasm for the biogenesis of c-type cytochromes.</text>
</comment>
<evidence type="ECO:0000313" key="13">
    <source>
        <dbReference type="EMBL" id="SDK28076.1"/>
    </source>
</evidence>
<keyword evidence="5 12" id="KW-0813">Transport</keyword>
<evidence type="ECO:0000313" key="14">
    <source>
        <dbReference type="Proteomes" id="UP000199305"/>
    </source>
</evidence>
<dbReference type="STRING" id="658219.SAMN05216212_2066"/>
<dbReference type="EMBL" id="FNFH01000003">
    <property type="protein sequence ID" value="SDK28076.1"/>
    <property type="molecule type" value="Genomic_DNA"/>
</dbReference>
<organism evidence="13 14">
    <name type="scientific">Microbulbifer yueqingensis</name>
    <dbReference type="NCBI Taxonomy" id="658219"/>
    <lineage>
        <taxon>Bacteria</taxon>
        <taxon>Pseudomonadati</taxon>
        <taxon>Pseudomonadota</taxon>
        <taxon>Gammaproteobacteria</taxon>
        <taxon>Cellvibrionales</taxon>
        <taxon>Microbulbiferaceae</taxon>
        <taxon>Microbulbifer</taxon>
    </lineage>
</organism>
<dbReference type="GO" id="GO:0005886">
    <property type="term" value="C:plasma membrane"/>
    <property type="evidence" value="ECO:0007669"/>
    <property type="project" value="UniProtKB-SubCell"/>
</dbReference>
<dbReference type="AlphaFoldDB" id="A0A1G9AL27"/>
<sequence length="77" mass="8719">MEFQFASLADFLAMNGHGPFVWVAYGVTLATMAGLLLQPVLRKRQLQREFLREQRIRARRADSRQIAAPVMETAAAE</sequence>
<comment type="subcellular location">
    <subcellularLocation>
        <location evidence="2 12">Cell inner membrane</location>
        <topology evidence="2 12">Single-pass membrane protein</topology>
    </subcellularLocation>
</comment>
<evidence type="ECO:0000256" key="11">
    <source>
        <dbReference type="ARBA" id="ARBA00023136"/>
    </source>
</evidence>
<keyword evidence="14" id="KW-1185">Reference proteome</keyword>
<dbReference type="Pfam" id="PF04995">
    <property type="entry name" value="CcmD"/>
    <property type="match status" value="1"/>
</dbReference>
<dbReference type="OrthoDB" id="9815607at2"/>
<dbReference type="NCBIfam" id="TIGR03141">
    <property type="entry name" value="cytochro_ccmD"/>
    <property type="match status" value="1"/>
</dbReference>
<keyword evidence="9 12" id="KW-0201">Cytochrome c-type biogenesis</keyword>
<reference evidence="14" key="1">
    <citation type="submission" date="2016-10" db="EMBL/GenBank/DDBJ databases">
        <authorList>
            <person name="Varghese N."/>
            <person name="Submissions S."/>
        </authorList>
    </citation>
    <scope>NUCLEOTIDE SEQUENCE [LARGE SCALE GENOMIC DNA]</scope>
    <source>
        <strain evidence="14">CGMCC 1.10658</strain>
    </source>
</reference>
<evidence type="ECO:0000256" key="2">
    <source>
        <dbReference type="ARBA" id="ARBA00004377"/>
    </source>
</evidence>
<dbReference type="GO" id="GO:1903607">
    <property type="term" value="P:cytochrome c biosynthetic process"/>
    <property type="evidence" value="ECO:0007669"/>
    <property type="project" value="TreeGrafter"/>
</dbReference>